<gene>
    <name evidence="5" type="ORF">FF124_18925</name>
</gene>
<evidence type="ECO:0000256" key="3">
    <source>
        <dbReference type="ARBA" id="ARBA00023163"/>
    </source>
</evidence>
<evidence type="ECO:0000259" key="4">
    <source>
        <dbReference type="PROSITE" id="PS50949"/>
    </source>
</evidence>
<dbReference type="Gene3D" id="1.10.10.10">
    <property type="entry name" value="Winged helix-like DNA-binding domain superfamily/Winged helix DNA-binding domain"/>
    <property type="match status" value="1"/>
</dbReference>
<feature type="domain" description="HTH gntR-type" evidence="4">
    <location>
        <begin position="6"/>
        <end position="73"/>
    </location>
</feature>
<name>A0A5C4JLP8_9HYPH</name>
<keyword evidence="6" id="KW-1185">Reference proteome</keyword>
<dbReference type="CDD" id="cd07377">
    <property type="entry name" value="WHTH_GntR"/>
    <property type="match status" value="1"/>
</dbReference>
<dbReference type="PROSITE" id="PS50949">
    <property type="entry name" value="HTH_GNTR"/>
    <property type="match status" value="1"/>
</dbReference>
<dbReference type="PRINTS" id="PR00035">
    <property type="entry name" value="HTHGNTR"/>
</dbReference>
<reference evidence="5 6" key="2">
    <citation type="submission" date="2019-06" db="EMBL/GenBank/DDBJ databases">
        <title>Martelella lutilitoris sp. nov., isolated from a tidal mudflat.</title>
        <authorList>
            <person name="Kim Y.-J."/>
        </authorList>
    </citation>
    <scope>NUCLEOTIDE SEQUENCE [LARGE SCALE GENOMIC DNA]</scope>
    <source>
        <strain evidence="5 6">GH2-6</strain>
    </source>
</reference>
<dbReference type="GO" id="GO:0003700">
    <property type="term" value="F:DNA-binding transcription factor activity"/>
    <property type="evidence" value="ECO:0007669"/>
    <property type="project" value="InterPro"/>
</dbReference>
<dbReference type="PANTHER" id="PTHR43537:SF49">
    <property type="entry name" value="TRANSCRIPTIONAL REGULATORY PROTEIN"/>
    <property type="match status" value="1"/>
</dbReference>
<dbReference type="Gene3D" id="1.20.120.530">
    <property type="entry name" value="GntR ligand-binding domain-like"/>
    <property type="match status" value="1"/>
</dbReference>
<dbReference type="SMART" id="SM00895">
    <property type="entry name" value="FCD"/>
    <property type="match status" value="1"/>
</dbReference>
<dbReference type="InterPro" id="IPR008920">
    <property type="entry name" value="TF_FadR/GntR_C"/>
</dbReference>
<dbReference type="InterPro" id="IPR036388">
    <property type="entry name" value="WH-like_DNA-bd_sf"/>
</dbReference>
<reference evidence="5 6" key="1">
    <citation type="submission" date="2019-05" db="EMBL/GenBank/DDBJ databases">
        <authorList>
            <person name="Lee S.D."/>
        </authorList>
    </citation>
    <scope>NUCLEOTIDE SEQUENCE [LARGE SCALE GENOMIC DNA]</scope>
    <source>
        <strain evidence="5 6">GH2-6</strain>
    </source>
</reference>
<evidence type="ECO:0000313" key="5">
    <source>
        <dbReference type="EMBL" id="TNB46227.1"/>
    </source>
</evidence>
<dbReference type="SUPFAM" id="SSF48008">
    <property type="entry name" value="GntR ligand-binding domain-like"/>
    <property type="match status" value="1"/>
</dbReference>
<evidence type="ECO:0000256" key="2">
    <source>
        <dbReference type="ARBA" id="ARBA00023125"/>
    </source>
</evidence>
<dbReference type="RefSeq" id="WP_138750043.1">
    <property type="nucleotide sequence ID" value="NZ_VCLB01000011.1"/>
</dbReference>
<dbReference type="InterPro" id="IPR036390">
    <property type="entry name" value="WH_DNA-bd_sf"/>
</dbReference>
<comment type="caution">
    <text evidence="5">The sequence shown here is derived from an EMBL/GenBank/DDBJ whole genome shotgun (WGS) entry which is preliminary data.</text>
</comment>
<dbReference type="SMART" id="SM00345">
    <property type="entry name" value="HTH_GNTR"/>
    <property type="match status" value="1"/>
</dbReference>
<dbReference type="InterPro" id="IPR011711">
    <property type="entry name" value="GntR_C"/>
</dbReference>
<sequence length="221" mass="25259">MTKTVSNSGTSLRDRIEEAIVSGEFRPGDRLEEVSLAEHYGVSRTPVREALRQLQEAGLIDIKPRKGATVTVVTPTHLIHMFEVMGGIEGIAGRLAARRLDERSRQDILECHEACRTAVKDGSDAYYYENERFHMAIYHASANPFLEEQARTLHRRLKPYRRIQLRSLNRIEHSFEEHERIVQALLSGNGKEAEQALWDHVTIQADRFHDFLAGLERSTQS</sequence>
<keyword evidence="2" id="KW-0238">DNA-binding</keyword>
<dbReference type="AlphaFoldDB" id="A0A5C4JLP8"/>
<accession>A0A5C4JLP8</accession>
<dbReference type="Pfam" id="PF07729">
    <property type="entry name" value="FCD"/>
    <property type="match status" value="1"/>
</dbReference>
<dbReference type="InterPro" id="IPR000524">
    <property type="entry name" value="Tscrpt_reg_HTH_GntR"/>
</dbReference>
<dbReference type="OrthoDB" id="9788098at2"/>
<dbReference type="EMBL" id="VCLB01000011">
    <property type="protein sequence ID" value="TNB46227.1"/>
    <property type="molecule type" value="Genomic_DNA"/>
</dbReference>
<organism evidence="5 6">
    <name type="scientific">Martelella lutilitoris</name>
    <dbReference type="NCBI Taxonomy" id="2583532"/>
    <lineage>
        <taxon>Bacteria</taxon>
        <taxon>Pseudomonadati</taxon>
        <taxon>Pseudomonadota</taxon>
        <taxon>Alphaproteobacteria</taxon>
        <taxon>Hyphomicrobiales</taxon>
        <taxon>Aurantimonadaceae</taxon>
        <taxon>Martelella</taxon>
    </lineage>
</organism>
<proteinExistence type="predicted"/>
<dbReference type="Pfam" id="PF00392">
    <property type="entry name" value="GntR"/>
    <property type="match status" value="1"/>
</dbReference>
<dbReference type="GO" id="GO:0003677">
    <property type="term" value="F:DNA binding"/>
    <property type="evidence" value="ECO:0007669"/>
    <property type="project" value="UniProtKB-KW"/>
</dbReference>
<dbReference type="PANTHER" id="PTHR43537">
    <property type="entry name" value="TRANSCRIPTIONAL REGULATOR, GNTR FAMILY"/>
    <property type="match status" value="1"/>
</dbReference>
<protein>
    <submittedName>
        <fullName evidence="5">GntR family transcriptional regulator</fullName>
    </submittedName>
</protein>
<dbReference type="SUPFAM" id="SSF46785">
    <property type="entry name" value="Winged helix' DNA-binding domain"/>
    <property type="match status" value="1"/>
</dbReference>
<evidence type="ECO:0000256" key="1">
    <source>
        <dbReference type="ARBA" id="ARBA00023015"/>
    </source>
</evidence>
<dbReference type="Proteomes" id="UP000307874">
    <property type="component" value="Unassembled WGS sequence"/>
</dbReference>
<evidence type="ECO:0000313" key="6">
    <source>
        <dbReference type="Proteomes" id="UP000307874"/>
    </source>
</evidence>
<keyword evidence="1" id="KW-0805">Transcription regulation</keyword>
<keyword evidence="3" id="KW-0804">Transcription</keyword>